<dbReference type="AlphaFoldDB" id="A0A9W6NLL7"/>
<dbReference type="Proteomes" id="UP001143480">
    <property type="component" value="Unassembled WGS sequence"/>
</dbReference>
<evidence type="ECO:0008006" key="4">
    <source>
        <dbReference type="Google" id="ProtNLM"/>
    </source>
</evidence>
<reference evidence="2" key="2">
    <citation type="submission" date="2023-01" db="EMBL/GenBank/DDBJ databases">
        <authorList>
            <person name="Sun Q."/>
            <person name="Evtushenko L."/>
        </authorList>
    </citation>
    <scope>NUCLEOTIDE SEQUENCE</scope>
    <source>
        <strain evidence="2">VKM Ac-1321</strain>
    </source>
</reference>
<sequence>MIRHMRKIMSVLGVALVLGAAACSDKTGDTATGAPSAAVTSAAAVASPSPSAKLVGNGKEICTAAMTMVNTADVDSFTKQFGALITARQLKNAAAEATAKKAIQDQAARWSQQLNEFQGRADDPALRTTLGTLASALTKASADDSLAGVKTFEDAARVVSPVGSAVDALQKACV</sequence>
<feature type="chain" id="PRO_5040803377" description="Lipoprotein" evidence="1">
    <location>
        <begin position="23"/>
        <end position="174"/>
    </location>
</feature>
<proteinExistence type="predicted"/>
<reference evidence="2" key="1">
    <citation type="journal article" date="2014" name="Int. J. Syst. Evol. Microbiol.">
        <title>Complete genome sequence of Corynebacterium casei LMG S-19264T (=DSM 44701T), isolated from a smear-ripened cheese.</title>
        <authorList>
            <consortium name="US DOE Joint Genome Institute (JGI-PGF)"/>
            <person name="Walter F."/>
            <person name="Albersmeier A."/>
            <person name="Kalinowski J."/>
            <person name="Ruckert C."/>
        </authorList>
    </citation>
    <scope>NUCLEOTIDE SEQUENCE</scope>
    <source>
        <strain evidence="2">VKM Ac-1321</strain>
    </source>
</reference>
<keyword evidence="1" id="KW-0732">Signal</keyword>
<feature type="signal peptide" evidence="1">
    <location>
        <begin position="1"/>
        <end position="22"/>
    </location>
</feature>
<dbReference type="PROSITE" id="PS51257">
    <property type="entry name" value="PROKAR_LIPOPROTEIN"/>
    <property type="match status" value="1"/>
</dbReference>
<evidence type="ECO:0000313" key="3">
    <source>
        <dbReference type="Proteomes" id="UP001143480"/>
    </source>
</evidence>
<evidence type="ECO:0000313" key="2">
    <source>
        <dbReference type="EMBL" id="GLL01002.1"/>
    </source>
</evidence>
<evidence type="ECO:0000256" key="1">
    <source>
        <dbReference type="SAM" id="SignalP"/>
    </source>
</evidence>
<keyword evidence="3" id="KW-1185">Reference proteome</keyword>
<protein>
    <recommendedName>
        <fullName evidence="4">Lipoprotein</fullName>
    </recommendedName>
</protein>
<organism evidence="2 3">
    <name type="scientific">Dactylosporangium matsuzakiense</name>
    <dbReference type="NCBI Taxonomy" id="53360"/>
    <lineage>
        <taxon>Bacteria</taxon>
        <taxon>Bacillati</taxon>
        <taxon>Actinomycetota</taxon>
        <taxon>Actinomycetes</taxon>
        <taxon>Micromonosporales</taxon>
        <taxon>Micromonosporaceae</taxon>
        <taxon>Dactylosporangium</taxon>
    </lineage>
</organism>
<dbReference type="EMBL" id="BSFP01000012">
    <property type="protein sequence ID" value="GLL01002.1"/>
    <property type="molecule type" value="Genomic_DNA"/>
</dbReference>
<gene>
    <name evidence="2" type="ORF">GCM10017581_027430</name>
</gene>
<comment type="caution">
    <text evidence="2">The sequence shown here is derived from an EMBL/GenBank/DDBJ whole genome shotgun (WGS) entry which is preliminary data.</text>
</comment>
<accession>A0A9W6NLL7</accession>
<name>A0A9W6NLL7_9ACTN</name>